<evidence type="ECO:0000313" key="2">
    <source>
        <dbReference type="EMBL" id="KAK3319334.1"/>
    </source>
</evidence>
<dbReference type="EMBL" id="JAUEDM010000004">
    <property type="protein sequence ID" value="KAK3319334.1"/>
    <property type="molecule type" value="Genomic_DNA"/>
</dbReference>
<dbReference type="Proteomes" id="UP001283341">
    <property type="component" value="Unassembled WGS sequence"/>
</dbReference>
<gene>
    <name evidence="2" type="ORF">B0H66DRAFT_533835</name>
</gene>
<keyword evidence="3" id="KW-1185">Reference proteome</keyword>
<sequence>MLSASEAAVPAPAPPPPTLPNGKKGDLPAEKEGNLPAENKVTYQKKNSEICSKDAVLVTHVLGTTAADVATQKKRKPTGTKRGKPAIKDTVPITHVLEVRLYDGEYACRGRGQTAADHTDESGAVLYPRAVIEEILRSRSLELVTPASFTPSLPGTTPATGVSTIVLGLVNTTTERIHDLNNRFKHDRKFLEKDIAIRQLVRRFMEEKVLEMVRLLEMIKFLGDEDSNLVSFMSRKPAAAFLLLPEIDGLGDYIQWLGGAR</sequence>
<reference evidence="2" key="1">
    <citation type="journal article" date="2023" name="Mol. Phylogenet. Evol.">
        <title>Genome-scale phylogeny and comparative genomics of the fungal order Sordariales.</title>
        <authorList>
            <person name="Hensen N."/>
            <person name="Bonometti L."/>
            <person name="Westerberg I."/>
            <person name="Brannstrom I.O."/>
            <person name="Guillou S."/>
            <person name="Cros-Aarteil S."/>
            <person name="Calhoun S."/>
            <person name="Haridas S."/>
            <person name="Kuo A."/>
            <person name="Mondo S."/>
            <person name="Pangilinan J."/>
            <person name="Riley R."/>
            <person name="LaButti K."/>
            <person name="Andreopoulos B."/>
            <person name="Lipzen A."/>
            <person name="Chen C."/>
            <person name="Yan M."/>
            <person name="Daum C."/>
            <person name="Ng V."/>
            <person name="Clum A."/>
            <person name="Steindorff A."/>
            <person name="Ohm R.A."/>
            <person name="Martin F."/>
            <person name="Silar P."/>
            <person name="Natvig D.O."/>
            <person name="Lalanne C."/>
            <person name="Gautier V."/>
            <person name="Ament-Velasquez S.L."/>
            <person name="Kruys A."/>
            <person name="Hutchinson M.I."/>
            <person name="Powell A.J."/>
            <person name="Barry K."/>
            <person name="Miller A.N."/>
            <person name="Grigoriev I.V."/>
            <person name="Debuchy R."/>
            <person name="Gladieux P."/>
            <person name="Hiltunen Thoren M."/>
            <person name="Johannesson H."/>
        </authorList>
    </citation>
    <scope>NUCLEOTIDE SEQUENCE</scope>
    <source>
        <strain evidence="2">CBS 118394</strain>
    </source>
</reference>
<evidence type="ECO:0000313" key="3">
    <source>
        <dbReference type="Proteomes" id="UP001283341"/>
    </source>
</evidence>
<organism evidence="2 3">
    <name type="scientific">Apodospora peruviana</name>
    <dbReference type="NCBI Taxonomy" id="516989"/>
    <lineage>
        <taxon>Eukaryota</taxon>
        <taxon>Fungi</taxon>
        <taxon>Dikarya</taxon>
        <taxon>Ascomycota</taxon>
        <taxon>Pezizomycotina</taxon>
        <taxon>Sordariomycetes</taxon>
        <taxon>Sordariomycetidae</taxon>
        <taxon>Sordariales</taxon>
        <taxon>Lasiosphaeriaceae</taxon>
        <taxon>Apodospora</taxon>
    </lineage>
</organism>
<feature type="compositionally biased region" description="Basic and acidic residues" evidence="1">
    <location>
        <begin position="23"/>
        <end position="33"/>
    </location>
</feature>
<comment type="caution">
    <text evidence="2">The sequence shown here is derived from an EMBL/GenBank/DDBJ whole genome shotgun (WGS) entry which is preliminary data.</text>
</comment>
<feature type="region of interest" description="Disordered" evidence="1">
    <location>
        <begin position="1"/>
        <end position="41"/>
    </location>
</feature>
<protein>
    <submittedName>
        <fullName evidence="2">Uncharacterized protein</fullName>
    </submittedName>
</protein>
<evidence type="ECO:0000256" key="1">
    <source>
        <dbReference type="SAM" id="MobiDB-lite"/>
    </source>
</evidence>
<accession>A0AAE0I6Q7</accession>
<dbReference type="AlphaFoldDB" id="A0AAE0I6Q7"/>
<name>A0AAE0I6Q7_9PEZI</name>
<reference evidence="2" key="2">
    <citation type="submission" date="2023-06" db="EMBL/GenBank/DDBJ databases">
        <authorList>
            <consortium name="Lawrence Berkeley National Laboratory"/>
            <person name="Haridas S."/>
            <person name="Hensen N."/>
            <person name="Bonometti L."/>
            <person name="Westerberg I."/>
            <person name="Brannstrom I.O."/>
            <person name="Guillou S."/>
            <person name="Cros-Aarteil S."/>
            <person name="Calhoun S."/>
            <person name="Kuo A."/>
            <person name="Mondo S."/>
            <person name="Pangilinan J."/>
            <person name="Riley R."/>
            <person name="Labutti K."/>
            <person name="Andreopoulos B."/>
            <person name="Lipzen A."/>
            <person name="Chen C."/>
            <person name="Yanf M."/>
            <person name="Daum C."/>
            <person name="Ng V."/>
            <person name="Clum A."/>
            <person name="Steindorff A."/>
            <person name="Ohm R."/>
            <person name="Martin F."/>
            <person name="Silar P."/>
            <person name="Natvig D."/>
            <person name="Lalanne C."/>
            <person name="Gautier V."/>
            <person name="Ament-Velasquez S.L."/>
            <person name="Kruys A."/>
            <person name="Hutchinson M.I."/>
            <person name="Powell A.J."/>
            <person name="Barry K."/>
            <person name="Miller A.N."/>
            <person name="Grigoriev I.V."/>
            <person name="Debuchy R."/>
            <person name="Gladieux P."/>
            <person name="Thoren M.H."/>
            <person name="Johannesson H."/>
        </authorList>
    </citation>
    <scope>NUCLEOTIDE SEQUENCE</scope>
    <source>
        <strain evidence="2">CBS 118394</strain>
    </source>
</reference>
<proteinExistence type="predicted"/>